<accession>A0A7S4APL4</accession>
<name>A0A7S4APL4_9STRA</name>
<dbReference type="AlphaFoldDB" id="A0A7S4APL4"/>
<evidence type="ECO:0000313" key="1">
    <source>
        <dbReference type="EMBL" id="CAE0722580.1"/>
    </source>
</evidence>
<protein>
    <recommendedName>
        <fullName evidence="2">C2 domain-containing protein</fullName>
    </recommendedName>
</protein>
<sequence length="480" mass="52780">MGYSTYEFAKAQEWSESNPDQIHYDKDAAFRNQDYRKVFHQDGTIGTFSVQLLEASDLSRRHWSALALGPMRHLGLSKAHGCVSSFVSFGLDTTATTKSPQTDYVGDYDRKISAKVSGDSTFHQFSSFVSPVVPNSNKPVWTNCKFEIPLKKGALQDGQPVRIALRVDEDATALENFIPGIASAGGVARLLGVGCLDVTSLCLGQNPATGLPITGLIDEWVPIRLPDDNEQEPPVAWGTVDEELLLQKKVDYVDVDKKKASVFNKENGFGSKPRAMGGRVRVLITYNPHGMTPQRNDVVALEAFARQNLRTATCQSVLPPLLPLHVVKVSETWLLVQYVLPFDETQSHAHGDYLEAGAKRNQNNRKVCMRVHRNAVFVIERKKFLDGVLNLALQPAEFVLSTPLGQGAQEALGPMLVASKQLLMPALLSSKLAWITLRSMALAGLSGMTAAGTAFLNEGTSSLTEDGRRRPNENRMVRYI</sequence>
<gene>
    <name evidence="1" type="ORF">PAUS00366_LOCUS15336</name>
</gene>
<organism evidence="1">
    <name type="scientific">Pseudo-nitzschia australis</name>
    <dbReference type="NCBI Taxonomy" id="44445"/>
    <lineage>
        <taxon>Eukaryota</taxon>
        <taxon>Sar</taxon>
        <taxon>Stramenopiles</taxon>
        <taxon>Ochrophyta</taxon>
        <taxon>Bacillariophyta</taxon>
        <taxon>Bacillariophyceae</taxon>
        <taxon>Bacillariophycidae</taxon>
        <taxon>Bacillariales</taxon>
        <taxon>Bacillariaceae</taxon>
        <taxon>Pseudo-nitzschia</taxon>
    </lineage>
</organism>
<reference evidence="1" key="1">
    <citation type="submission" date="2021-01" db="EMBL/GenBank/DDBJ databases">
        <authorList>
            <person name="Corre E."/>
            <person name="Pelletier E."/>
            <person name="Niang G."/>
            <person name="Scheremetjew M."/>
            <person name="Finn R."/>
            <person name="Kale V."/>
            <person name="Holt S."/>
            <person name="Cochrane G."/>
            <person name="Meng A."/>
            <person name="Brown T."/>
            <person name="Cohen L."/>
        </authorList>
    </citation>
    <scope>NUCLEOTIDE SEQUENCE</scope>
    <source>
        <strain evidence="1">10249 10 AB</strain>
    </source>
</reference>
<proteinExistence type="predicted"/>
<dbReference type="EMBL" id="HBIX01021927">
    <property type="protein sequence ID" value="CAE0722580.1"/>
    <property type="molecule type" value="Transcribed_RNA"/>
</dbReference>
<evidence type="ECO:0008006" key="2">
    <source>
        <dbReference type="Google" id="ProtNLM"/>
    </source>
</evidence>